<dbReference type="Proteomes" id="UP000054359">
    <property type="component" value="Unassembled WGS sequence"/>
</dbReference>
<evidence type="ECO:0000313" key="1">
    <source>
        <dbReference type="EMBL" id="KFM81745.1"/>
    </source>
</evidence>
<dbReference type="AlphaFoldDB" id="A0A087UWK6"/>
<reference evidence="1 2" key="1">
    <citation type="submission" date="2013-11" db="EMBL/GenBank/DDBJ databases">
        <title>Genome sequencing of Stegodyphus mimosarum.</title>
        <authorList>
            <person name="Bechsgaard J."/>
        </authorList>
    </citation>
    <scope>NUCLEOTIDE SEQUENCE [LARGE SCALE GENOMIC DNA]</scope>
</reference>
<evidence type="ECO:0000313" key="2">
    <source>
        <dbReference type="Proteomes" id="UP000054359"/>
    </source>
</evidence>
<name>A0A087UWK6_STEMI</name>
<protein>
    <submittedName>
        <fullName evidence="1">Uncharacterized protein</fullName>
    </submittedName>
</protein>
<proteinExistence type="predicted"/>
<gene>
    <name evidence="1" type="ORF">X975_04831</name>
</gene>
<organism evidence="1 2">
    <name type="scientific">Stegodyphus mimosarum</name>
    <name type="common">African social velvet spider</name>
    <dbReference type="NCBI Taxonomy" id="407821"/>
    <lineage>
        <taxon>Eukaryota</taxon>
        <taxon>Metazoa</taxon>
        <taxon>Ecdysozoa</taxon>
        <taxon>Arthropoda</taxon>
        <taxon>Chelicerata</taxon>
        <taxon>Arachnida</taxon>
        <taxon>Araneae</taxon>
        <taxon>Araneomorphae</taxon>
        <taxon>Entelegynae</taxon>
        <taxon>Eresoidea</taxon>
        <taxon>Eresidae</taxon>
        <taxon>Stegodyphus</taxon>
    </lineage>
</organism>
<feature type="non-terminal residue" evidence="1">
    <location>
        <position position="78"/>
    </location>
</feature>
<accession>A0A087UWK6</accession>
<sequence length="78" mass="9119">MGFKSNSDEYFQNLLHKEENPFRAARSIVLGINCVFHALQRNIYHILLSLYKKVIRLLVHLSQASRYSRVTVRRACAI</sequence>
<keyword evidence="2" id="KW-1185">Reference proteome</keyword>
<dbReference type="EMBL" id="KK122009">
    <property type="protein sequence ID" value="KFM81745.1"/>
    <property type="molecule type" value="Genomic_DNA"/>
</dbReference>